<dbReference type="InterPro" id="IPR003593">
    <property type="entry name" value="AAA+_ATPase"/>
</dbReference>
<evidence type="ECO:0000313" key="8">
    <source>
        <dbReference type="EMBL" id="MBM7632749.1"/>
    </source>
</evidence>
<organism evidence="8 9">
    <name type="scientific">Geomicrobium sediminis</name>
    <dbReference type="NCBI Taxonomy" id="1347788"/>
    <lineage>
        <taxon>Bacteria</taxon>
        <taxon>Bacillati</taxon>
        <taxon>Bacillota</taxon>
        <taxon>Bacilli</taxon>
        <taxon>Bacillales</taxon>
        <taxon>Geomicrobium</taxon>
    </lineage>
</organism>
<keyword evidence="5 8" id="KW-0067">ATP-binding</keyword>
<dbReference type="PANTHER" id="PTHR43166:SF35">
    <property type="entry name" value="L-CYSTINE IMPORT ATP-BINDING PROTEIN TCYN"/>
    <property type="match status" value="1"/>
</dbReference>
<dbReference type="CDD" id="cd03262">
    <property type="entry name" value="ABC_HisP_GlnQ"/>
    <property type="match status" value="1"/>
</dbReference>
<sequence>MIEVTSLKKSFDNVEVLKSIDFTVNKGEVVCLIGPSGSGKTTLLRCLNLLETPDAGTIAIGNSRVSFNSILKKREIKEIRQYSGMVFQGFHLFPHKTVIENLVTAPITVKKDNKTTVKQKSEQLLEKVGMSEHKNKYPDALSGGQQQRAAIARALVMEPEVMLFDEPTSALDPQLVREVLKVIEALANEGQTMVIVTHEMNFAKRIADKILFMDEGYIVEQGEGNQVITKPQNHRTKEFLSLLEED</sequence>
<evidence type="ECO:0000256" key="3">
    <source>
        <dbReference type="ARBA" id="ARBA00022475"/>
    </source>
</evidence>
<reference evidence="8 9" key="1">
    <citation type="submission" date="2021-01" db="EMBL/GenBank/DDBJ databases">
        <title>Genomic Encyclopedia of Type Strains, Phase IV (KMG-IV): sequencing the most valuable type-strain genomes for metagenomic binning, comparative biology and taxonomic classification.</title>
        <authorList>
            <person name="Goeker M."/>
        </authorList>
    </citation>
    <scope>NUCLEOTIDE SEQUENCE [LARGE SCALE GENOMIC DNA]</scope>
    <source>
        <strain evidence="8 9">DSM 25540</strain>
    </source>
</reference>
<proteinExistence type="predicted"/>
<dbReference type="InterPro" id="IPR027417">
    <property type="entry name" value="P-loop_NTPase"/>
</dbReference>
<evidence type="ECO:0000256" key="1">
    <source>
        <dbReference type="ARBA" id="ARBA00004202"/>
    </source>
</evidence>
<protein>
    <submittedName>
        <fullName evidence="8">Cystine transport system ATP-binding protein</fullName>
        <ecNumber evidence="8">3.6.3.-</ecNumber>
    </submittedName>
</protein>
<dbReference type="SMART" id="SM00382">
    <property type="entry name" value="AAA"/>
    <property type="match status" value="1"/>
</dbReference>
<dbReference type="GO" id="GO:0016787">
    <property type="term" value="F:hydrolase activity"/>
    <property type="evidence" value="ECO:0007669"/>
    <property type="project" value="UniProtKB-KW"/>
</dbReference>
<dbReference type="PIRSF" id="PIRSF039085">
    <property type="entry name" value="ABC_ATPase_HisP"/>
    <property type="match status" value="1"/>
</dbReference>
<gene>
    <name evidence="8" type="ORF">JOD17_001843</name>
</gene>
<keyword evidence="6" id="KW-0472">Membrane</keyword>
<dbReference type="RefSeq" id="WP_204697099.1">
    <property type="nucleotide sequence ID" value="NZ_JAFBEC010000004.1"/>
</dbReference>
<evidence type="ECO:0000259" key="7">
    <source>
        <dbReference type="PROSITE" id="PS50893"/>
    </source>
</evidence>
<comment type="subcellular location">
    <subcellularLocation>
        <location evidence="1">Cell membrane</location>
        <topology evidence="1">Peripheral membrane protein</topology>
    </subcellularLocation>
</comment>
<evidence type="ECO:0000256" key="5">
    <source>
        <dbReference type="ARBA" id="ARBA00022840"/>
    </source>
</evidence>
<evidence type="ECO:0000256" key="6">
    <source>
        <dbReference type="ARBA" id="ARBA00023136"/>
    </source>
</evidence>
<dbReference type="InterPro" id="IPR017871">
    <property type="entry name" value="ABC_transporter-like_CS"/>
</dbReference>
<dbReference type="EMBL" id="JAFBEC010000004">
    <property type="protein sequence ID" value="MBM7632749.1"/>
    <property type="molecule type" value="Genomic_DNA"/>
</dbReference>
<keyword evidence="3" id="KW-1003">Cell membrane</keyword>
<name>A0ABS2PBG0_9BACL</name>
<feature type="domain" description="ABC transporter" evidence="7">
    <location>
        <begin position="2"/>
        <end position="240"/>
    </location>
</feature>
<dbReference type="GO" id="GO:0005524">
    <property type="term" value="F:ATP binding"/>
    <property type="evidence" value="ECO:0007669"/>
    <property type="project" value="UniProtKB-KW"/>
</dbReference>
<evidence type="ECO:0000313" key="9">
    <source>
        <dbReference type="Proteomes" id="UP000741863"/>
    </source>
</evidence>
<dbReference type="Gene3D" id="3.40.50.300">
    <property type="entry name" value="P-loop containing nucleotide triphosphate hydrolases"/>
    <property type="match status" value="1"/>
</dbReference>
<dbReference type="PANTHER" id="PTHR43166">
    <property type="entry name" value="AMINO ACID IMPORT ATP-BINDING PROTEIN"/>
    <property type="match status" value="1"/>
</dbReference>
<dbReference type="SUPFAM" id="SSF52540">
    <property type="entry name" value="P-loop containing nucleoside triphosphate hydrolases"/>
    <property type="match status" value="1"/>
</dbReference>
<keyword evidence="8" id="KW-0378">Hydrolase</keyword>
<dbReference type="Pfam" id="PF00005">
    <property type="entry name" value="ABC_tran"/>
    <property type="match status" value="1"/>
</dbReference>
<dbReference type="InterPro" id="IPR003439">
    <property type="entry name" value="ABC_transporter-like_ATP-bd"/>
</dbReference>
<accession>A0ABS2PBG0</accession>
<keyword evidence="4" id="KW-0547">Nucleotide-binding</keyword>
<comment type="caution">
    <text evidence="8">The sequence shown here is derived from an EMBL/GenBank/DDBJ whole genome shotgun (WGS) entry which is preliminary data.</text>
</comment>
<evidence type="ECO:0000256" key="2">
    <source>
        <dbReference type="ARBA" id="ARBA00022448"/>
    </source>
</evidence>
<keyword evidence="2" id="KW-0813">Transport</keyword>
<dbReference type="InterPro" id="IPR050086">
    <property type="entry name" value="MetN_ABC_transporter-like"/>
</dbReference>
<evidence type="ECO:0000256" key="4">
    <source>
        <dbReference type="ARBA" id="ARBA00022741"/>
    </source>
</evidence>
<dbReference type="Proteomes" id="UP000741863">
    <property type="component" value="Unassembled WGS sequence"/>
</dbReference>
<keyword evidence="9" id="KW-1185">Reference proteome</keyword>
<dbReference type="InterPro" id="IPR030679">
    <property type="entry name" value="ABC_ATPase_HisP-typ"/>
</dbReference>
<dbReference type="EC" id="3.6.3.-" evidence="8"/>
<dbReference type="PROSITE" id="PS00211">
    <property type="entry name" value="ABC_TRANSPORTER_1"/>
    <property type="match status" value="1"/>
</dbReference>
<dbReference type="PROSITE" id="PS50893">
    <property type="entry name" value="ABC_TRANSPORTER_2"/>
    <property type="match status" value="1"/>
</dbReference>